<reference evidence="1 2" key="1">
    <citation type="submission" date="2015-09" db="EMBL/GenBank/DDBJ databases">
        <authorList>
            <consortium name="Pathogen Informatics"/>
        </authorList>
    </citation>
    <scope>NUCLEOTIDE SEQUENCE [LARGE SCALE GENOMIC DNA]</scope>
    <source>
        <strain evidence="1 2">2789STDY5834928</strain>
    </source>
</reference>
<sequence length="163" mass="19264">MKRAVVIGCSGSGKSVFSRKLRDATGLSLYYLDMIWHKPDGTNISREEFDKQLDSIISRDSWIIDGNYQRTLETRIKACDTVFLFDLPTEICIEGALSRIGKKREDMPWFENELDPEFRQWIESFRANQLPEVYRLLEKYKNNREIVVFRTREQADEFIEKLV</sequence>
<dbReference type="InterPro" id="IPR027417">
    <property type="entry name" value="P-loop_NTPase"/>
</dbReference>
<dbReference type="AlphaFoldDB" id="A0A174ZW34"/>
<protein>
    <submittedName>
        <fullName evidence="1">Topology modulation protein</fullName>
    </submittedName>
</protein>
<dbReference type="SUPFAM" id="SSF52540">
    <property type="entry name" value="P-loop containing nucleoside triphosphate hydrolases"/>
    <property type="match status" value="1"/>
</dbReference>
<dbReference type="InterPro" id="IPR052922">
    <property type="entry name" value="Cytidylate_Kinase-2"/>
</dbReference>
<accession>A0A174ZW34</accession>
<organism evidence="1 2">
    <name type="scientific">[Eubacterium] siraeum</name>
    <dbReference type="NCBI Taxonomy" id="39492"/>
    <lineage>
        <taxon>Bacteria</taxon>
        <taxon>Bacillati</taxon>
        <taxon>Bacillota</taxon>
        <taxon>Clostridia</taxon>
        <taxon>Eubacteriales</taxon>
        <taxon>Oscillospiraceae</taxon>
        <taxon>Oscillospiraceae incertae sedis</taxon>
    </lineage>
</organism>
<proteinExistence type="predicted"/>
<dbReference type="EMBL" id="CZBY01000024">
    <property type="protein sequence ID" value="CUQ91474.1"/>
    <property type="molecule type" value="Genomic_DNA"/>
</dbReference>
<dbReference type="STRING" id="39492.ERS852540_02346"/>
<dbReference type="Proteomes" id="UP000095662">
    <property type="component" value="Unassembled WGS sequence"/>
</dbReference>
<dbReference type="PANTHER" id="PTHR37816">
    <property type="entry name" value="YALI0E33011P"/>
    <property type="match status" value="1"/>
</dbReference>
<dbReference type="Gene3D" id="3.40.50.300">
    <property type="entry name" value="P-loop containing nucleotide triphosphate hydrolases"/>
    <property type="match status" value="1"/>
</dbReference>
<evidence type="ECO:0000313" key="2">
    <source>
        <dbReference type="Proteomes" id="UP000095662"/>
    </source>
</evidence>
<dbReference type="PANTHER" id="PTHR37816:SF2">
    <property type="entry name" value="DNA TOPOLOGY MODULATION PROTEIN FLAR-RELATED PROTEIN"/>
    <property type="match status" value="1"/>
</dbReference>
<dbReference type="OrthoDB" id="1201990at2"/>
<name>A0A174ZW34_9FIRM</name>
<gene>
    <name evidence="1" type="ORF">ERS852540_02346</name>
</gene>
<evidence type="ECO:0000313" key="1">
    <source>
        <dbReference type="EMBL" id="CUQ91474.1"/>
    </source>
</evidence>